<evidence type="ECO:0008006" key="3">
    <source>
        <dbReference type="Google" id="ProtNLM"/>
    </source>
</evidence>
<sequence>MTSYEALYGRKCRTPFYWTELGEQSVLGPELVSGIEDKVRLIRDHLKAAFDRQKSYVDLKRKDIEFSVGDLVFLKLEIPLKLDRIHNVLHISILRRYRSDPTYIVPREKIEVRPDLTFEEEPVEILDGDIKVLQRKSIPLIKVLWQNHNTEEAT</sequence>
<dbReference type="PANTHER" id="PTHR46148">
    <property type="entry name" value="CHROMO DOMAIN-CONTAINING PROTEIN"/>
    <property type="match status" value="1"/>
</dbReference>
<protein>
    <recommendedName>
        <fullName evidence="3">DNA/RNA polymerases superfamily protein</fullName>
    </recommendedName>
</protein>
<dbReference type="Proteomes" id="UP000818029">
    <property type="component" value="Chromosome A08"/>
</dbReference>
<organism evidence="1 2">
    <name type="scientific">Gossypium hirsutum</name>
    <name type="common">Upland cotton</name>
    <name type="synonym">Gossypium mexicanum</name>
    <dbReference type="NCBI Taxonomy" id="3635"/>
    <lineage>
        <taxon>Eukaryota</taxon>
        <taxon>Viridiplantae</taxon>
        <taxon>Streptophyta</taxon>
        <taxon>Embryophyta</taxon>
        <taxon>Tracheophyta</taxon>
        <taxon>Spermatophyta</taxon>
        <taxon>Magnoliopsida</taxon>
        <taxon>eudicotyledons</taxon>
        <taxon>Gunneridae</taxon>
        <taxon>Pentapetalae</taxon>
        <taxon>rosids</taxon>
        <taxon>malvids</taxon>
        <taxon>Malvales</taxon>
        <taxon>Malvaceae</taxon>
        <taxon>Malvoideae</taxon>
        <taxon>Gossypium</taxon>
    </lineage>
</organism>
<dbReference type="GeneID" id="107919118"/>
<keyword evidence="1" id="KW-1185">Reference proteome</keyword>
<accession>A0ABM2YQC4</accession>
<reference evidence="2" key="2">
    <citation type="submission" date="2025-08" db="UniProtKB">
        <authorList>
            <consortium name="RefSeq"/>
        </authorList>
    </citation>
    <scope>IDENTIFICATION</scope>
</reference>
<evidence type="ECO:0000313" key="1">
    <source>
        <dbReference type="Proteomes" id="UP000818029"/>
    </source>
</evidence>
<dbReference type="PANTHER" id="PTHR46148:SF44">
    <property type="entry name" value="GAG-POL POLYPROTEIN"/>
    <property type="match status" value="1"/>
</dbReference>
<dbReference type="RefSeq" id="XP_040931934.1">
    <property type="nucleotide sequence ID" value="XM_041076000.1"/>
</dbReference>
<evidence type="ECO:0000313" key="2">
    <source>
        <dbReference type="RefSeq" id="XP_040931934.1"/>
    </source>
</evidence>
<proteinExistence type="predicted"/>
<reference evidence="1" key="1">
    <citation type="journal article" date="2020" name="Nat. Genet.">
        <title>Genomic diversifications of five Gossypium allopolyploid species and their impact on cotton improvement.</title>
        <authorList>
            <person name="Chen Z.J."/>
            <person name="Sreedasyam A."/>
            <person name="Ando A."/>
            <person name="Song Q."/>
            <person name="De Santiago L.M."/>
            <person name="Hulse-Kemp A.M."/>
            <person name="Ding M."/>
            <person name="Ye W."/>
            <person name="Kirkbride R.C."/>
            <person name="Jenkins J."/>
            <person name="Plott C."/>
            <person name="Lovell J."/>
            <person name="Lin Y.M."/>
            <person name="Vaughn R."/>
            <person name="Liu B."/>
            <person name="Simpson S."/>
            <person name="Scheffler B.E."/>
            <person name="Wen L."/>
            <person name="Saski C.A."/>
            <person name="Grover C.E."/>
            <person name="Hu G."/>
            <person name="Conover J.L."/>
            <person name="Carlson J.W."/>
            <person name="Shu S."/>
            <person name="Boston L.B."/>
            <person name="Williams M."/>
            <person name="Peterson D.G."/>
            <person name="McGee K."/>
            <person name="Jones D.C."/>
            <person name="Wendel J.F."/>
            <person name="Stelly D.M."/>
            <person name="Grimwood J."/>
            <person name="Schmutz J."/>
        </authorList>
    </citation>
    <scope>NUCLEOTIDE SEQUENCE [LARGE SCALE GENOMIC DNA]</scope>
    <source>
        <strain evidence="1">cv. TM-1</strain>
    </source>
</reference>
<name>A0ABM2YQC4_GOSHI</name>
<gene>
    <name evidence="2" type="primary">LOC107919118</name>
</gene>